<accession>A0ABU0IPE6</accession>
<feature type="region of interest" description="Disordered" evidence="1">
    <location>
        <begin position="19"/>
        <end position="51"/>
    </location>
</feature>
<feature type="compositionally biased region" description="Pro residues" evidence="1">
    <location>
        <begin position="36"/>
        <end position="47"/>
    </location>
</feature>
<feature type="region of interest" description="Disordered" evidence="1">
    <location>
        <begin position="74"/>
        <end position="107"/>
    </location>
</feature>
<proteinExistence type="predicted"/>
<organism evidence="2 3">
    <name type="scientific">Caulobacter ginsengisoli</name>
    <dbReference type="NCBI Taxonomy" id="400775"/>
    <lineage>
        <taxon>Bacteria</taxon>
        <taxon>Pseudomonadati</taxon>
        <taxon>Pseudomonadota</taxon>
        <taxon>Alphaproteobacteria</taxon>
        <taxon>Caulobacterales</taxon>
        <taxon>Caulobacteraceae</taxon>
        <taxon>Caulobacter</taxon>
    </lineage>
</organism>
<dbReference type="EMBL" id="JAUSVS010000002">
    <property type="protein sequence ID" value="MDQ0463883.1"/>
    <property type="molecule type" value="Genomic_DNA"/>
</dbReference>
<reference evidence="2 3" key="1">
    <citation type="submission" date="2023-07" db="EMBL/GenBank/DDBJ databases">
        <title>Genomic Encyclopedia of Type Strains, Phase IV (KMG-IV): sequencing the most valuable type-strain genomes for metagenomic binning, comparative biology and taxonomic classification.</title>
        <authorList>
            <person name="Goeker M."/>
        </authorList>
    </citation>
    <scope>NUCLEOTIDE SEQUENCE [LARGE SCALE GENOMIC DNA]</scope>
    <source>
        <strain evidence="2 3">DSM 18695</strain>
    </source>
</reference>
<protein>
    <submittedName>
        <fullName evidence="2">Cell pole-organizing protein PopZ</fullName>
    </submittedName>
</protein>
<evidence type="ECO:0000313" key="2">
    <source>
        <dbReference type="EMBL" id="MDQ0463883.1"/>
    </source>
</evidence>
<comment type="caution">
    <text evidence="2">The sequence shown here is derived from an EMBL/GenBank/DDBJ whole genome shotgun (WGS) entry which is preliminary data.</text>
</comment>
<evidence type="ECO:0000256" key="1">
    <source>
        <dbReference type="SAM" id="MobiDB-lite"/>
    </source>
</evidence>
<sequence>MSDQSAQEPTMEEILASIRRIISEDDAPAADAAAPAPEPAPMPIPAPPEEDDVLELTEAIDEPEPYVAPVETHGDLDVYEPPAPAPEPVADWRQDPEPVYSPPPAADEPLVSAATAAASASMFGQLSAAIAMPASGRTLEDVVRELLRPLLKQWLDDNLTHIVEAKVAEEVERITRGRVA</sequence>
<dbReference type="RefSeq" id="WP_307348130.1">
    <property type="nucleotide sequence ID" value="NZ_JAUSVS010000002.1"/>
</dbReference>
<name>A0ABU0IPE6_9CAUL</name>
<dbReference type="Proteomes" id="UP001228905">
    <property type="component" value="Unassembled WGS sequence"/>
</dbReference>
<evidence type="ECO:0000313" key="3">
    <source>
        <dbReference type="Proteomes" id="UP001228905"/>
    </source>
</evidence>
<keyword evidence="3" id="KW-1185">Reference proteome</keyword>
<dbReference type="InterPro" id="IPR019632">
    <property type="entry name" value="DUF2497"/>
</dbReference>
<gene>
    <name evidence="2" type="ORF">QO010_001654</name>
</gene>
<dbReference type="Pfam" id="PF10691">
    <property type="entry name" value="DUF2497"/>
    <property type="match status" value="1"/>
</dbReference>